<organism evidence="1 2">
    <name type="scientific">Keratinibaculum paraultunense</name>
    <dbReference type="NCBI Taxonomy" id="1278232"/>
    <lineage>
        <taxon>Bacteria</taxon>
        <taxon>Bacillati</taxon>
        <taxon>Bacillota</taxon>
        <taxon>Tissierellia</taxon>
        <taxon>Tissierellales</taxon>
        <taxon>Tepidimicrobiaceae</taxon>
        <taxon>Keratinibaculum</taxon>
    </lineage>
</organism>
<dbReference type="InterPro" id="IPR041492">
    <property type="entry name" value="HAD_2"/>
</dbReference>
<gene>
    <name evidence="1" type="ORF">EDD65_103116</name>
</gene>
<dbReference type="PRINTS" id="PR00413">
    <property type="entry name" value="HADHALOGNASE"/>
</dbReference>
<dbReference type="SFLD" id="SFLDS00003">
    <property type="entry name" value="Haloacid_Dehalogenase"/>
    <property type="match status" value="1"/>
</dbReference>
<dbReference type="EMBL" id="SMAE01000003">
    <property type="protein sequence ID" value="TCS90805.1"/>
    <property type="molecule type" value="Genomic_DNA"/>
</dbReference>
<dbReference type="Gene3D" id="1.10.150.240">
    <property type="entry name" value="Putative phosphatase, domain 2"/>
    <property type="match status" value="1"/>
</dbReference>
<dbReference type="InterPro" id="IPR036412">
    <property type="entry name" value="HAD-like_sf"/>
</dbReference>
<keyword evidence="2" id="KW-1185">Reference proteome</keyword>
<accession>A0A4R3L2Q2</accession>
<proteinExistence type="predicted"/>
<evidence type="ECO:0000313" key="1">
    <source>
        <dbReference type="EMBL" id="TCS90805.1"/>
    </source>
</evidence>
<dbReference type="Pfam" id="PF13419">
    <property type="entry name" value="HAD_2"/>
    <property type="match status" value="1"/>
</dbReference>
<dbReference type="InterPro" id="IPR006439">
    <property type="entry name" value="HAD-SF_hydro_IA"/>
</dbReference>
<dbReference type="GO" id="GO:0016791">
    <property type="term" value="F:phosphatase activity"/>
    <property type="evidence" value="ECO:0007669"/>
    <property type="project" value="TreeGrafter"/>
</dbReference>
<dbReference type="SUPFAM" id="SSF56784">
    <property type="entry name" value="HAD-like"/>
    <property type="match status" value="1"/>
</dbReference>
<dbReference type="SFLD" id="SFLDG01129">
    <property type="entry name" value="C1.5:_HAD__Beta-PGM__Phosphata"/>
    <property type="match status" value="1"/>
</dbReference>
<comment type="caution">
    <text evidence="1">The sequence shown here is derived from an EMBL/GenBank/DDBJ whole genome shotgun (WGS) entry which is preliminary data.</text>
</comment>
<dbReference type="OrthoDB" id="9797743at2"/>
<dbReference type="Gene3D" id="3.40.50.1000">
    <property type="entry name" value="HAD superfamily/HAD-like"/>
    <property type="match status" value="1"/>
</dbReference>
<dbReference type="PANTHER" id="PTHR18901:SF38">
    <property type="entry name" value="PSEUDOURIDINE-5'-PHOSPHATASE"/>
    <property type="match status" value="1"/>
</dbReference>
<dbReference type="InterPro" id="IPR023214">
    <property type="entry name" value="HAD_sf"/>
</dbReference>
<dbReference type="RefSeq" id="WP_132026469.1">
    <property type="nucleotide sequence ID" value="NZ_CP068564.1"/>
</dbReference>
<evidence type="ECO:0000313" key="2">
    <source>
        <dbReference type="Proteomes" id="UP000294567"/>
    </source>
</evidence>
<dbReference type="CDD" id="cd07505">
    <property type="entry name" value="HAD_BPGM-like"/>
    <property type="match status" value="1"/>
</dbReference>
<protein>
    <submittedName>
        <fullName evidence="1">HAD superfamily hydrolase (TIGR01509 family)</fullName>
    </submittedName>
</protein>
<reference evidence="1 2" key="1">
    <citation type="submission" date="2019-03" db="EMBL/GenBank/DDBJ databases">
        <title>Genomic Encyclopedia of Type Strains, Phase IV (KMG-IV): sequencing the most valuable type-strain genomes for metagenomic binning, comparative biology and taxonomic classification.</title>
        <authorList>
            <person name="Goeker M."/>
        </authorList>
    </citation>
    <scope>NUCLEOTIDE SEQUENCE [LARGE SCALE GENOMIC DNA]</scope>
    <source>
        <strain evidence="1 2">DSM 26752</strain>
    </source>
</reference>
<dbReference type="Proteomes" id="UP000294567">
    <property type="component" value="Unassembled WGS sequence"/>
</dbReference>
<keyword evidence="1" id="KW-0378">Hydrolase</keyword>
<dbReference type="NCBIfam" id="TIGR01509">
    <property type="entry name" value="HAD-SF-IA-v3"/>
    <property type="match status" value="1"/>
</dbReference>
<dbReference type="AlphaFoldDB" id="A0A4R3L2Q2"/>
<sequence>MKGAIFDLDGTLLDSMWLWDSLAYKYLLSIGINPPRDLDKQLEELTLREACVYMKEKFNIRYTPDKIKEDIESLLTDYYANKLQLKPYTLEILKEFKNRGIKMVIATSTDKHLVLMALNRHGIYDYFEFIQTVEDVGISKGNPKFFEITINKLGLNPEEIWVFEDALYPMISAKKCGLNIVAVKDESALKDLEKIKEVADIYIDNFSQLGVDKLWKSC</sequence>
<dbReference type="PANTHER" id="PTHR18901">
    <property type="entry name" value="2-DEOXYGLUCOSE-6-PHOSPHATE PHOSPHATASE 2"/>
    <property type="match status" value="1"/>
</dbReference>
<name>A0A4R3L2Q2_9FIRM</name>
<dbReference type="InterPro" id="IPR023198">
    <property type="entry name" value="PGP-like_dom2"/>
</dbReference>